<gene>
    <name evidence="3" type="ORF">AAH991_24695</name>
</gene>
<evidence type="ECO:0000256" key="1">
    <source>
        <dbReference type="SAM" id="MobiDB-lite"/>
    </source>
</evidence>
<sequence>MEDHHPARTAVFVDQSGRRAKILTAAAVGGAIVVLALTLTLVSGALTGPELPPMGWVGTQGRQVVERSSTGSPTPSPRSEHRSEHRRVPLASGTPHATTAPARRVTSGRGLPSRVPSASPSPRRRSPKPSTTPPAGREPDVEISSSGQAAPPPSPEPEVSRTTAPSGEVTRTPAPEPSAVQTPPGQPGQTPGAAQ</sequence>
<dbReference type="RefSeq" id="WP_346228277.1">
    <property type="nucleotide sequence ID" value="NZ_JBDJAW010000022.1"/>
</dbReference>
<organism evidence="3 4">
    <name type="scientific">Microbispora maris</name>
    <dbReference type="NCBI Taxonomy" id="3144104"/>
    <lineage>
        <taxon>Bacteria</taxon>
        <taxon>Bacillati</taxon>
        <taxon>Actinomycetota</taxon>
        <taxon>Actinomycetes</taxon>
        <taxon>Streptosporangiales</taxon>
        <taxon>Streptosporangiaceae</taxon>
        <taxon>Microbispora</taxon>
    </lineage>
</organism>
<evidence type="ECO:0000313" key="3">
    <source>
        <dbReference type="EMBL" id="MEN3538332.1"/>
    </source>
</evidence>
<comment type="caution">
    <text evidence="3">The sequence shown here is derived from an EMBL/GenBank/DDBJ whole genome shotgun (WGS) entry which is preliminary data.</text>
</comment>
<keyword evidence="2" id="KW-0812">Transmembrane</keyword>
<accession>A0ABV0AU12</accession>
<evidence type="ECO:0000313" key="4">
    <source>
        <dbReference type="Proteomes" id="UP001447516"/>
    </source>
</evidence>
<evidence type="ECO:0000256" key="2">
    <source>
        <dbReference type="SAM" id="Phobius"/>
    </source>
</evidence>
<dbReference type="EMBL" id="JBDJAW010000022">
    <property type="protein sequence ID" value="MEN3538332.1"/>
    <property type="molecule type" value="Genomic_DNA"/>
</dbReference>
<feature type="region of interest" description="Disordered" evidence="1">
    <location>
        <begin position="63"/>
        <end position="195"/>
    </location>
</feature>
<keyword evidence="2" id="KW-1133">Transmembrane helix</keyword>
<feature type="compositionally biased region" description="Low complexity" evidence="1">
    <location>
        <begin position="181"/>
        <end position="195"/>
    </location>
</feature>
<feature type="compositionally biased region" description="Basic and acidic residues" evidence="1">
    <location>
        <begin position="78"/>
        <end position="87"/>
    </location>
</feature>
<reference evidence="3 4" key="1">
    <citation type="submission" date="2024-05" db="EMBL/GenBank/DDBJ databases">
        <title>Microbispora sp.ZYX-F-249.</title>
        <authorList>
            <person name="Xie H."/>
        </authorList>
    </citation>
    <scope>NUCLEOTIDE SEQUENCE [LARGE SCALE GENOMIC DNA]</scope>
    <source>
        <strain evidence="3 4">ZYX-F-249</strain>
    </source>
</reference>
<keyword evidence="2" id="KW-0472">Membrane</keyword>
<proteinExistence type="predicted"/>
<feature type="transmembrane region" description="Helical" evidence="2">
    <location>
        <begin position="22"/>
        <end position="46"/>
    </location>
</feature>
<feature type="compositionally biased region" description="Low complexity" evidence="1">
    <location>
        <begin position="112"/>
        <end position="121"/>
    </location>
</feature>
<name>A0ABV0AU12_9ACTN</name>
<protein>
    <submittedName>
        <fullName evidence="3">Uncharacterized protein</fullName>
    </submittedName>
</protein>
<dbReference type="Proteomes" id="UP001447516">
    <property type="component" value="Unassembled WGS sequence"/>
</dbReference>
<keyword evidence="4" id="KW-1185">Reference proteome</keyword>